<dbReference type="HOGENOM" id="CLU_1948960_0_0_1"/>
<accession>A0A067SU10</accession>
<dbReference type="Proteomes" id="UP000027222">
    <property type="component" value="Unassembled WGS sequence"/>
</dbReference>
<evidence type="ECO:0000313" key="2">
    <source>
        <dbReference type="Proteomes" id="UP000027222"/>
    </source>
</evidence>
<dbReference type="AlphaFoldDB" id="A0A067SU10"/>
<name>A0A067SU10_GALM3</name>
<organism evidence="1 2">
    <name type="scientific">Galerina marginata (strain CBS 339.88)</name>
    <dbReference type="NCBI Taxonomy" id="685588"/>
    <lineage>
        <taxon>Eukaryota</taxon>
        <taxon>Fungi</taxon>
        <taxon>Dikarya</taxon>
        <taxon>Basidiomycota</taxon>
        <taxon>Agaricomycotina</taxon>
        <taxon>Agaricomycetes</taxon>
        <taxon>Agaricomycetidae</taxon>
        <taxon>Agaricales</taxon>
        <taxon>Agaricineae</taxon>
        <taxon>Strophariaceae</taxon>
        <taxon>Galerina</taxon>
    </lineage>
</organism>
<protein>
    <submittedName>
        <fullName evidence="1">Uncharacterized protein</fullName>
    </submittedName>
</protein>
<proteinExistence type="predicted"/>
<keyword evidence="2" id="KW-1185">Reference proteome</keyword>
<sequence>MMMIFCSDSPHEDGITIDDKVDDSGCSPYSMLPVVRGRSDSTSTMCIVGVIADKPLDNVSRLQHSGDLFPPPPPSHFYRLNIWISPLLIQAITVHFGVKGDLAKKEQKERDKLRKLEIGPHPRLPFHAM</sequence>
<evidence type="ECO:0000313" key="1">
    <source>
        <dbReference type="EMBL" id="KDR74376.1"/>
    </source>
</evidence>
<reference evidence="2" key="1">
    <citation type="journal article" date="2014" name="Proc. Natl. Acad. Sci. U.S.A.">
        <title>Extensive sampling of basidiomycete genomes demonstrates inadequacy of the white-rot/brown-rot paradigm for wood decay fungi.</title>
        <authorList>
            <person name="Riley R."/>
            <person name="Salamov A.A."/>
            <person name="Brown D.W."/>
            <person name="Nagy L.G."/>
            <person name="Floudas D."/>
            <person name="Held B.W."/>
            <person name="Levasseur A."/>
            <person name="Lombard V."/>
            <person name="Morin E."/>
            <person name="Otillar R."/>
            <person name="Lindquist E.A."/>
            <person name="Sun H."/>
            <person name="LaButti K.M."/>
            <person name="Schmutz J."/>
            <person name="Jabbour D."/>
            <person name="Luo H."/>
            <person name="Baker S.E."/>
            <person name="Pisabarro A.G."/>
            <person name="Walton J.D."/>
            <person name="Blanchette R.A."/>
            <person name="Henrissat B."/>
            <person name="Martin F."/>
            <person name="Cullen D."/>
            <person name="Hibbett D.S."/>
            <person name="Grigoriev I.V."/>
        </authorList>
    </citation>
    <scope>NUCLEOTIDE SEQUENCE [LARGE SCALE GENOMIC DNA]</scope>
    <source>
        <strain evidence="2">CBS 339.88</strain>
    </source>
</reference>
<dbReference type="EMBL" id="KL142383">
    <property type="protein sequence ID" value="KDR74376.1"/>
    <property type="molecule type" value="Genomic_DNA"/>
</dbReference>
<gene>
    <name evidence="1" type="ORF">GALMADRAFT_141421</name>
</gene>